<dbReference type="GO" id="GO:0015074">
    <property type="term" value="P:DNA integration"/>
    <property type="evidence" value="ECO:0007669"/>
    <property type="project" value="InterPro"/>
</dbReference>
<feature type="domain" description="Tyr recombinase" evidence="2">
    <location>
        <begin position="132"/>
        <end position="311"/>
    </location>
</feature>
<evidence type="ECO:0000259" key="2">
    <source>
        <dbReference type="PROSITE" id="PS51898"/>
    </source>
</evidence>
<dbReference type="EMBL" id="CP019937">
    <property type="protein sequence ID" value="ARO14397.1"/>
    <property type="molecule type" value="Genomic_DNA"/>
</dbReference>
<dbReference type="GO" id="GO:0003677">
    <property type="term" value="F:DNA binding"/>
    <property type="evidence" value="ECO:0007669"/>
    <property type="project" value="InterPro"/>
</dbReference>
<dbReference type="RefSeq" id="WP_198167890.1">
    <property type="nucleotide sequence ID" value="NZ_CP019937.1"/>
</dbReference>
<dbReference type="STRING" id="92947.BVG79_01051"/>
<dbReference type="InterPro" id="IPR011010">
    <property type="entry name" value="DNA_brk_join_enz"/>
</dbReference>
<dbReference type="GO" id="GO:0006310">
    <property type="term" value="P:DNA recombination"/>
    <property type="evidence" value="ECO:0007669"/>
    <property type="project" value="UniProtKB-KW"/>
</dbReference>
<dbReference type="SUPFAM" id="SSF56349">
    <property type="entry name" value="DNA breaking-rejoining enzymes"/>
    <property type="match status" value="1"/>
</dbReference>
<dbReference type="AlphaFoldDB" id="A0A1W6NZE4"/>
<evidence type="ECO:0000313" key="4">
    <source>
        <dbReference type="Proteomes" id="UP000242447"/>
    </source>
</evidence>
<gene>
    <name evidence="3" type="ORF">BVG79_01051</name>
</gene>
<accession>A0A1W6NZE4</accession>
<dbReference type="Proteomes" id="UP000242447">
    <property type="component" value="Chromosome"/>
</dbReference>
<evidence type="ECO:0000256" key="1">
    <source>
        <dbReference type="ARBA" id="ARBA00023172"/>
    </source>
</evidence>
<keyword evidence="1" id="KW-0233">DNA recombination</keyword>
<reference evidence="3 4" key="1">
    <citation type="submission" date="2017-02" db="EMBL/GenBank/DDBJ databases">
        <title>Ketogulonicigenium robustum SPU B003 Genome sequencing and assembly.</title>
        <authorList>
            <person name="Li Y."/>
            <person name="Liu L."/>
            <person name="Wang C."/>
            <person name="Zhang M."/>
            <person name="Zhang T."/>
            <person name="Zhang Y."/>
        </authorList>
    </citation>
    <scope>NUCLEOTIDE SEQUENCE [LARGE SCALE GENOMIC DNA]</scope>
    <source>
        <strain evidence="3 4">SPU_B003</strain>
    </source>
</reference>
<dbReference type="Pfam" id="PF00589">
    <property type="entry name" value="Phage_integrase"/>
    <property type="match status" value="1"/>
</dbReference>
<sequence>MLVPLPDLPENHPTFLKAYAEAGNAKPKGRQPEGTIAALIVAYLGSPEYKRMATSTQATWRRTLDRISEQRGQALVKHLRIDHLRKDIRAFTPGAQQNRIKAWRSILKFAVEEGQIASDPSFGLKAQIGEVRPHRQWTQSEIETFRSQWPMTTAERRAFEVIYWTGARCVDAVRLGWQMVGQDGWLRFVQAKTDGPATCPVRHLPTWAEAMSTDHAQFLVALPQTGMIWIAKGNGAARSVKALSQWVSKSAKSAGLPDDCTAHGLRKARAAALAEAGATSSQIGAWTGHASLSEISHYTKQADQMKILSMERNEKAGNRSQIVSKTDT</sequence>
<dbReference type="Gene3D" id="1.10.443.10">
    <property type="entry name" value="Intergrase catalytic core"/>
    <property type="match status" value="1"/>
</dbReference>
<protein>
    <submittedName>
        <fullName evidence="3">Putative tyrosine recombinase</fullName>
    </submittedName>
</protein>
<dbReference type="PROSITE" id="PS51898">
    <property type="entry name" value="TYR_RECOMBINASE"/>
    <property type="match status" value="1"/>
</dbReference>
<dbReference type="InterPro" id="IPR002104">
    <property type="entry name" value="Integrase_catalytic"/>
</dbReference>
<dbReference type="InterPro" id="IPR013762">
    <property type="entry name" value="Integrase-like_cat_sf"/>
</dbReference>
<dbReference type="KEGG" id="kro:BVG79_01051"/>
<evidence type="ECO:0000313" key="3">
    <source>
        <dbReference type="EMBL" id="ARO14397.1"/>
    </source>
</evidence>
<name>A0A1W6NZE4_9RHOB</name>
<keyword evidence="4" id="KW-1185">Reference proteome</keyword>
<proteinExistence type="predicted"/>
<organism evidence="3 4">
    <name type="scientific">Ketogulonicigenium robustum</name>
    <dbReference type="NCBI Taxonomy" id="92947"/>
    <lineage>
        <taxon>Bacteria</taxon>
        <taxon>Pseudomonadati</taxon>
        <taxon>Pseudomonadota</taxon>
        <taxon>Alphaproteobacteria</taxon>
        <taxon>Rhodobacterales</taxon>
        <taxon>Roseobacteraceae</taxon>
        <taxon>Ketogulonicigenium</taxon>
    </lineage>
</organism>